<dbReference type="Pfam" id="PF14833">
    <property type="entry name" value="NAD_binding_11"/>
    <property type="match status" value="1"/>
</dbReference>
<reference evidence="7 8" key="1">
    <citation type="submission" date="2020-08" db="EMBL/GenBank/DDBJ databases">
        <title>Sequencing the genomes of 1000 actinobacteria strains.</title>
        <authorList>
            <person name="Klenk H.-P."/>
        </authorList>
    </citation>
    <scope>NUCLEOTIDE SEQUENCE [LARGE SCALE GENOMIC DNA]</scope>
    <source>
        <strain evidence="7 8">DSM 43582</strain>
    </source>
</reference>
<dbReference type="InterPro" id="IPR029154">
    <property type="entry name" value="HIBADH-like_NADP-bd"/>
</dbReference>
<proteinExistence type="inferred from homology"/>
<dbReference type="GO" id="GO:0050661">
    <property type="term" value="F:NADP binding"/>
    <property type="evidence" value="ECO:0007669"/>
    <property type="project" value="InterPro"/>
</dbReference>
<dbReference type="InterPro" id="IPR013328">
    <property type="entry name" value="6PGD_dom2"/>
</dbReference>
<protein>
    <submittedName>
        <fullName evidence="7">3-hydroxyisobutyrate dehydrogenase-like beta-hydroxyacid dehydrogenase</fullName>
    </submittedName>
</protein>
<dbReference type="PIRSF" id="PIRSF000103">
    <property type="entry name" value="HIBADH"/>
    <property type="match status" value="1"/>
</dbReference>
<dbReference type="Pfam" id="PF03446">
    <property type="entry name" value="NAD_binding_2"/>
    <property type="match status" value="1"/>
</dbReference>
<dbReference type="InterPro" id="IPR051265">
    <property type="entry name" value="HIBADH-related_NP60_sf"/>
</dbReference>
<dbReference type="Gene3D" id="3.40.50.720">
    <property type="entry name" value="NAD(P)-binding Rossmann-like Domain"/>
    <property type="match status" value="1"/>
</dbReference>
<evidence type="ECO:0000259" key="6">
    <source>
        <dbReference type="Pfam" id="PF14833"/>
    </source>
</evidence>
<dbReference type="InterPro" id="IPR015815">
    <property type="entry name" value="HIBADH-related"/>
</dbReference>
<feature type="domain" description="3-hydroxyisobutyrate dehydrogenase-like NAD-binding" evidence="6">
    <location>
        <begin position="162"/>
        <end position="277"/>
    </location>
</feature>
<dbReference type="Gene3D" id="1.10.1040.10">
    <property type="entry name" value="N-(1-d-carboxylethyl)-l-norvaline Dehydrogenase, domain 2"/>
    <property type="match status" value="1"/>
</dbReference>
<evidence type="ECO:0000256" key="3">
    <source>
        <dbReference type="ARBA" id="ARBA00023027"/>
    </source>
</evidence>
<dbReference type="PANTHER" id="PTHR43580">
    <property type="entry name" value="OXIDOREDUCTASE GLYR1-RELATED"/>
    <property type="match status" value="1"/>
</dbReference>
<feature type="domain" description="6-phosphogluconate dehydrogenase NADP-binding" evidence="5">
    <location>
        <begin position="3"/>
        <end position="150"/>
    </location>
</feature>
<evidence type="ECO:0000259" key="5">
    <source>
        <dbReference type="Pfam" id="PF03446"/>
    </source>
</evidence>
<evidence type="ECO:0000256" key="4">
    <source>
        <dbReference type="PIRSR" id="PIRSR000103-1"/>
    </source>
</evidence>
<dbReference type="InterPro" id="IPR006115">
    <property type="entry name" value="6PGDH_NADP-bd"/>
</dbReference>
<dbReference type="EMBL" id="JACHIT010000002">
    <property type="protein sequence ID" value="MBB5918302.1"/>
    <property type="molecule type" value="Genomic_DNA"/>
</dbReference>
<dbReference type="InterPro" id="IPR036291">
    <property type="entry name" value="NAD(P)-bd_dom_sf"/>
</dbReference>
<dbReference type="SUPFAM" id="SSF48179">
    <property type="entry name" value="6-phosphogluconate dehydrogenase C-terminal domain-like"/>
    <property type="match status" value="1"/>
</dbReference>
<keyword evidence="3" id="KW-0520">NAD</keyword>
<dbReference type="RefSeq" id="WP_040753280.1">
    <property type="nucleotide sequence ID" value="NZ_JACHIT010000002.1"/>
</dbReference>
<evidence type="ECO:0000313" key="7">
    <source>
        <dbReference type="EMBL" id="MBB5918302.1"/>
    </source>
</evidence>
<keyword evidence="2" id="KW-0560">Oxidoreductase</keyword>
<keyword evidence="8" id="KW-1185">Reference proteome</keyword>
<organism evidence="7 8">
    <name type="scientific">Nocardia transvalensis</name>
    <dbReference type="NCBI Taxonomy" id="37333"/>
    <lineage>
        <taxon>Bacteria</taxon>
        <taxon>Bacillati</taxon>
        <taxon>Actinomycetota</taxon>
        <taxon>Actinomycetes</taxon>
        <taxon>Mycobacteriales</taxon>
        <taxon>Nocardiaceae</taxon>
        <taxon>Nocardia</taxon>
    </lineage>
</organism>
<dbReference type="GO" id="GO:0016491">
    <property type="term" value="F:oxidoreductase activity"/>
    <property type="evidence" value="ECO:0007669"/>
    <property type="project" value="UniProtKB-KW"/>
</dbReference>
<evidence type="ECO:0000313" key="8">
    <source>
        <dbReference type="Proteomes" id="UP000540412"/>
    </source>
</evidence>
<comment type="caution">
    <text evidence="7">The sequence shown here is derived from an EMBL/GenBank/DDBJ whole genome shotgun (WGS) entry which is preliminary data.</text>
</comment>
<dbReference type="InterPro" id="IPR008927">
    <property type="entry name" value="6-PGluconate_DH-like_C_sf"/>
</dbReference>
<evidence type="ECO:0000256" key="2">
    <source>
        <dbReference type="ARBA" id="ARBA00023002"/>
    </source>
</evidence>
<feature type="active site" evidence="4">
    <location>
        <position position="166"/>
    </location>
</feature>
<dbReference type="AlphaFoldDB" id="A0A7W9UME8"/>
<name>A0A7W9UME8_9NOCA</name>
<comment type="similarity">
    <text evidence="1">Belongs to the HIBADH-related family.</text>
</comment>
<accession>A0A7W9UME8</accession>
<evidence type="ECO:0000256" key="1">
    <source>
        <dbReference type="ARBA" id="ARBA00009080"/>
    </source>
</evidence>
<gene>
    <name evidence="7" type="ORF">BJY24_007214</name>
</gene>
<dbReference type="Proteomes" id="UP000540412">
    <property type="component" value="Unassembled WGS sequence"/>
</dbReference>
<dbReference type="GO" id="GO:0051287">
    <property type="term" value="F:NAD binding"/>
    <property type="evidence" value="ECO:0007669"/>
    <property type="project" value="InterPro"/>
</dbReference>
<sequence>MRVTVVGMGNMGRALAGRLLSGGHALEVWNRTPGRAGELVAAGATELAAPDDLAPGTEAVFVCSADDRSVLDIAAPGGAARASWSEPVVAVMSTVSPQTLSALHRLYGDRLVAAPILGAPQAVTSGEAVFVIAGAEFARSALAPVWELFAGPFDAGDDPARAAVVKLLNNQLLMTGLAAVAETVRVARAAGLDEATLTALLRESAMVPAGLRNRIDGLFDPRHAGWFTPGLGAKDLGHFLGLAPGAPLPVTQAAHDAYVRVAADGWDTADITALVELGRTASD</sequence>
<dbReference type="SUPFAM" id="SSF51735">
    <property type="entry name" value="NAD(P)-binding Rossmann-fold domains"/>
    <property type="match status" value="1"/>
</dbReference>
<dbReference type="PANTHER" id="PTHR43580:SF2">
    <property type="entry name" value="CYTOKINE-LIKE NUCLEAR FACTOR N-PAC"/>
    <property type="match status" value="1"/>
</dbReference>